<reference evidence="2" key="1">
    <citation type="submission" date="2015-08" db="EMBL/GenBank/DDBJ databases">
        <title>Fjat-10028 dsm 16317.</title>
        <authorList>
            <person name="Liu B."/>
            <person name="Wang J."/>
            <person name="Zhu Y."/>
            <person name="Liu G."/>
            <person name="Chen Q."/>
            <person name="Chen Z."/>
            <person name="Lan J."/>
            <person name="Che J."/>
            <person name="Ge C."/>
            <person name="Shi H."/>
            <person name="Pan Z."/>
            <person name="Liu X."/>
        </authorList>
    </citation>
    <scope>NUCLEOTIDE SEQUENCE [LARGE SCALE GENOMIC DNA]</scope>
    <source>
        <strain evidence="2">DSM 16317</strain>
    </source>
</reference>
<evidence type="ECO:0000313" key="1">
    <source>
        <dbReference type="EMBL" id="KOO51515.1"/>
    </source>
</evidence>
<dbReference type="OrthoDB" id="2453628at2"/>
<keyword evidence="2" id="KW-1185">Reference proteome</keyword>
<evidence type="ECO:0000313" key="2">
    <source>
        <dbReference type="Proteomes" id="UP000036867"/>
    </source>
</evidence>
<comment type="caution">
    <text evidence="1">The sequence shown here is derived from an EMBL/GenBank/DDBJ whole genome shotgun (WGS) entry which is preliminary data.</text>
</comment>
<protein>
    <submittedName>
        <fullName evidence="1">Uncharacterized protein</fullName>
    </submittedName>
</protein>
<accession>A0A0M0LKC0</accession>
<name>A0A0M0LKC0_9BACL</name>
<dbReference type="RefSeq" id="WP_053415656.1">
    <property type="nucleotide sequence ID" value="NZ_CP063302.1"/>
</dbReference>
<dbReference type="EMBL" id="LILB01000001">
    <property type="protein sequence ID" value="KOO51515.1"/>
    <property type="molecule type" value="Genomic_DNA"/>
</dbReference>
<dbReference type="Proteomes" id="UP000036867">
    <property type="component" value="Unassembled WGS sequence"/>
</dbReference>
<proteinExistence type="predicted"/>
<sequence length="133" mass="15432">MSLFNIKHTEGIHSITDVKKHKNNIELHTITGEELYIVAFSDETYTVYDDRFAGASKQMNSIEAYEIDGSFRNLDFDAMRSLFSNSFDRLMDELSTYVGSNKLVNLDDVKEEITKEIKGIHFKIITDTKKYQY</sequence>
<organism evidence="1 2">
    <name type="scientific">Viridibacillus arvi</name>
    <dbReference type="NCBI Taxonomy" id="263475"/>
    <lineage>
        <taxon>Bacteria</taxon>
        <taxon>Bacillati</taxon>
        <taxon>Bacillota</taxon>
        <taxon>Bacilli</taxon>
        <taxon>Bacillales</taxon>
        <taxon>Caryophanaceae</taxon>
        <taxon>Viridibacillus</taxon>
    </lineage>
</organism>
<dbReference type="GeneID" id="301135138"/>
<dbReference type="PATRIC" id="fig|263475.3.peg.1030"/>
<dbReference type="AlphaFoldDB" id="A0A0M0LKC0"/>
<gene>
    <name evidence="1" type="ORF">AMD00_03320</name>
</gene>